<evidence type="ECO:0000256" key="1">
    <source>
        <dbReference type="SAM" id="Phobius"/>
    </source>
</evidence>
<feature type="transmembrane region" description="Helical" evidence="1">
    <location>
        <begin position="20"/>
        <end position="42"/>
    </location>
</feature>
<reference evidence="3" key="1">
    <citation type="submission" date="2023-06" db="EMBL/GenBank/DDBJ databases">
        <title>Genomic analysis of the entomopathogenic nematode Steinernema hermaphroditum.</title>
        <authorList>
            <person name="Schwarz E.M."/>
            <person name="Heppert J.K."/>
            <person name="Baniya A."/>
            <person name="Schwartz H.T."/>
            <person name="Tan C.-H."/>
            <person name="Antoshechkin I."/>
            <person name="Sternberg P.W."/>
            <person name="Goodrich-Blair H."/>
            <person name="Dillman A.R."/>
        </authorList>
    </citation>
    <scope>NUCLEOTIDE SEQUENCE</scope>
    <source>
        <strain evidence="3">PS9179</strain>
        <tissue evidence="3">Whole animal</tissue>
    </source>
</reference>
<feature type="transmembrane region" description="Helical" evidence="1">
    <location>
        <begin position="238"/>
        <end position="262"/>
    </location>
</feature>
<accession>A0AA39LZ56</accession>
<feature type="transmembrane region" description="Helical" evidence="1">
    <location>
        <begin position="99"/>
        <end position="119"/>
    </location>
</feature>
<dbReference type="Pfam" id="PF10328">
    <property type="entry name" value="7TM_GPCR_Srx"/>
    <property type="match status" value="1"/>
</dbReference>
<feature type="transmembrane region" description="Helical" evidence="1">
    <location>
        <begin position="63"/>
        <end position="87"/>
    </location>
</feature>
<feature type="domain" description="7TM GPCR serpentine receptor class x (Srx)" evidence="2">
    <location>
        <begin position="248"/>
        <end position="510"/>
    </location>
</feature>
<feature type="transmembrane region" description="Helical" evidence="1">
    <location>
        <begin position="140"/>
        <end position="164"/>
    </location>
</feature>
<keyword evidence="1" id="KW-0812">Transmembrane</keyword>
<dbReference type="PANTHER" id="PTHR23017:SF3">
    <property type="entry name" value="G-PROTEIN COUPLED RECEPTORS FAMILY 1 PROFILE DOMAIN-CONTAINING PROTEIN"/>
    <property type="match status" value="1"/>
</dbReference>
<organism evidence="3 4">
    <name type="scientific">Steinernema hermaphroditum</name>
    <dbReference type="NCBI Taxonomy" id="289476"/>
    <lineage>
        <taxon>Eukaryota</taxon>
        <taxon>Metazoa</taxon>
        <taxon>Ecdysozoa</taxon>
        <taxon>Nematoda</taxon>
        <taxon>Chromadorea</taxon>
        <taxon>Rhabditida</taxon>
        <taxon>Tylenchina</taxon>
        <taxon>Panagrolaimomorpha</taxon>
        <taxon>Strongyloidoidea</taxon>
        <taxon>Steinernematidae</taxon>
        <taxon>Steinernema</taxon>
    </lineage>
</organism>
<dbReference type="PANTHER" id="PTHR23017">
    <property type="entry name" value="SERPENTINE RECEPTOR, CLASS X"/>
    <property type="match status" value="1"/>
</dbReference>
<proteinExistence type="predicted"/>
<evidence type="ECO:0000259" key="2">
    <source>
        <dbReference type="Pfam" id="PF10328"/>
    </source>
</evidence>
<evidence type="ECO:0000313" key="4">
    <source>
        <dbReference type="Proteomes" id="UP001175271"/>
    </source>
</evidence>
<name>A0AA39LZ56_9BILA</name>
<keyword evidence="1" id="KW-1133">Transmembrane helix</keyword>
<feature type="transmembrane region" description="Helical" evidence="1">
    <location>
        <begin position="402"/>
        <end position="431"/>
    </location>
</feature>
<gene>
    <name evidence="3" type="ORF">QR680_011544</name>
</gene>
<dbReference type="InterPro" id="IPR019430">
    <property type="entry name" value="7TM_GPCR_serpentine_rcpt_Srx"/>
</dbReference>
<dbReference type="CDD" id="cd00637">
    <property type="entry name" value="7tm_classA_rhodopsin-like"/>
    <property type="match status" value="1"/>
</dbReference>
<evidence type="ECO:0000313" key="3">
    <source>
        <dbReference type="EMBL" id="KAK0414649.1"/>
    </source>
</evidence>
<feature type="transmembrane region" description="Helical" evidence="1">
    <location>
        <begin position="283"/>
        <end position="302"/>
    </location>
</feature>
<dbReference type="SUPFAM" id="SSF81321">
    <property type="entry name" value="Family A G protein-coupled receptor-like"/>
    <property type="match status" value="1"/>
</dbReference>
<dbReference type="AlphaFoldDB" id="A0AA39LZ56"/>
<keyword evidence="4" id="KW-1185">Reference proteome</keyword>
<protein>
    <recommendedName>
        <fullName evidence="2">7TM GPCR serpentine receptor class x (Srx) domain-containing protein</fullName>
    </recommendedName>
</protein>
<dbReference type="Proteomes" id="UP001175271">
    <property type="component" value="Unassembled WGS sequence"/>
</dbReference>
<dbReference type="EMBL" id="JAUCMV010000002">
    <property type="protein sequence ID" value="KAK0414649.1"/>
    <property type="molecule type" value="Genomic_DNA"/>
</dbReference>
<feature type="transmembrane region" description="Helical" evidence="1">
    <location>
        <begin position="322"/>
        <end position="343"/>
    </location>
</feature>
<feature type="transmembrane region" description="Helical" evidence="1">
    <location>
        <begin position="485"/>
        <end position="509"/>
    </location>
</feature>
<keyword evidence="1" id="KW-0472">Membrane</keyword>
<comment type="caution">
    <text evidence="3">The sequence shown here is derived from an EMBL/GenBank/DDBJ whole genome shotgun (WGS) entry which is preliminary data.</text>
</comment>
<dbReference type="Gene3D" id="1.20.1070.10">
    <property type="entry name" value="Rhodopsin 7-helix transmembrane proteins"/>
    <property type="match status" value="1"/>
</dbReference>
<feature type="transmembrane region" description="Helical" evidence="1">
    <location>
        <begin position="452"/>
        <end position="479"/>
    </location>
</feature>
<feature type="transmembrane region" description="Helical" evidence="1">
    <location>
        <begin position="176"/>
        <end position="197"/>
    </location>
</feature>
<feature type="transmembrane region" description="Helical" evidence="1">
    <location>
        <begin position="204"/>
        <end position="226"/>
    </location>
</feature>
<sequence>MRLPHHILLQIGMYSQQTFAVLMVTLPLTEFLVSIASAAFALDRVLVLLAPLKYSPWKLSSRLSVIVLSFEFVFLVVYYGCISVFSYEVAVTSRIIRRVAFPVVLLLETVLYVVFLVSFRMHYKQLSSKVSKENKQTNQIVAFQAIIHTILSTIPNIVNTIISLAKDRIFHFDRPFLEYVQLPSVTSVLLVSAFALYKLKPRTLSIFAIYYTDFGRVLFCRVHMLGDSIESHGEVNTFTLVCATIIVMVGIPGIIINTLCIVMLRILPGFKNSFGHLCTSRCISNMIFMVIYVACGGGLGYLQPRRINYFVDARAGQFLMFAYHSTMAAHIIIAVNRLMALFLPTSVHRVFNTSWLYMIIGMQWLFAAAVAIPLSFDSVPCTFAYYPSDMAFELIPSPCASIFLIFDFIVQGIECGALLLLNLCAFVGLAIRNKQLNQVSDARQKERSRKRNMRFFVQEVIHDVAFLVSFFSYAFVFPIFNKEHYWSFVFANFFWIMSFAIDSLILIVFNAEMRECLQRFFRRSQAAKVAIVVRSNMFSSRSQ</sequence>
<feature type="transmembrane region" description="Helical" evidence="1">
    <location>
        <begin position="355"/>
        <end position="376"/>
    </location>
</feature>